<evidence type="ECO:0000313" key="3">
    <source>
        <dbReference type="EMBL" id="KAH7290947.1"/>
    </source>
</evidence>
<dbReference type="InterPro" id="IPR036298">
    <property type="entry name" value="Chalcone_isomerase_sf"/>
</dbReference>
<name>A0A8T2R4P8_CERRI</name>
<dbReference type="OrthoDB" id="18193at2759"/>
<proteinExistence type="inferred from homology"/>
<dbReference type="GO" id="GO:0009570">
    <property type="term" value="C:chloroplast stroma"/>
    <property type="evidence" value="ECO:0007669"/>
    <property type="project" value="TreeGrafter"/>
</dbReference>
<protein>
    <recommendedName>
        <fullName evidence="2">Chalcone isomerase domain-containing protein</fullName>
    </recommendedName>
</protein>
<evidence type="ECO:0000256" key="1">
    <source>
        <dbReference type="ARBA" id="ARBA00007166"/>
    </source>
</evidence>
<dbReference type="Pfam" id="PF16036">
    <property type="entry name" value="Chalcone_3"/>
    <property type="match status" value="1"/>
</dbReference>
<accession>A0A8T2R4P8</accession>
<organism evidence="3 4">
    <name type="scientific">Ceratopteris richardii</name>
    <name type="common">Triangle waterfern</name>
    <dbReference type="NCBI Taxonomy" id="49495"/>
    <lineage>
        <taxon>Eukaryota</taxon>
        <taxon>Viridiplantae</taxon>
        <taxon>Streptophyta</taxon>
        <taxon>Embryophyta</taxon>
        <taxon>Tracheophyta</taxon>
        <taxon>Polypodiopsida</taxon>
        <taxon>Polypodiidae</taxon>
        <taxon>Polypodiales</taxon>
        <taxon>Pteridineae</taxon>
        <taxon>Pteridaceae</taxon>
        <taxon>Parkerioideae</taxon>
        <taxon>Ceratopteris</taxon>
    </lineage>
</organism>
<dbReference type="Gene3D" id="1.10.890.20">
    <property type="match status" value="1"/>
</dbReference>
<dbReference type="InterPro" id="IPR016089">
    <property type="entry name" value="Chalcone_isomerase_bundle_sf"/>
</dbReference>
<dbReference type="EMBL" id="CM035435">
    <property type="protein sequence ID" value="KAH7290947.1"/>
    <property type="molecule type" value="Genomic_DNA"/>
</dbReference>
<dbReference type="PANTHER" id="PTHR47284:SF3">
    <property type="entry name" value="FATTY-ACID-BINDING PROTEIN 2"/>
    <property type="match status" value="1"/>
</dbReference>
<feature type="domain" description="Chalcone isomerase" evidence="2">
    <location>
        <begin position="131"/>
        <end position="254"/>
    </location>
</feature>
<comment type="similarity">
    <text evidence="1">Belongs to the chalcone isomerase family.</text>
</comment>
<evidence type="ECO:0000313" key="4">
    <source>
        <dbReference type="Proteomes" id="UP000825935"/>
    </source>
</evidence>
<dbReference type="SUPFAM" id="SSF54626">
    <property type="entry name" value="Chalcone isomerase"/>
    <property type="match status" value="1"/>
</dbReference>
<dbReference type="InterPro" id="IPR016088">
    <property type="entry name" value="Chalcone_isomerase_3-sand"/>
</dbReference>
<dbReference type="InterPro" id="IPR016087">
    <property type="entry name" value="Chalcone_isomerase"/>
</dbReference>
<reference evidence="3" key="1">
    <citation type="submission" date="2021-08" db="EMBL/GenBank/DDBJ databases">
        <title>WGS assembly of Ceratopteris richardii.</title>
        <authorList>
            <person name="Marchant D.B."/>
            <person name="Chen G."/>
            <person name="Jenkins J."/>
            <person name="Shu S."/>
            <person name="Leebens-Mack J."/>
            <person name="Grimwood J."/>
            <person name="Schmutz J."/>
            <person name="Soltis P."/>
            <person name="Soltis D."/>
            <person name="Chen Z.-H."/>
        </authorList>
    </citation>
    <scope>NUCLEOTIDE SEQUENCE</scope>
    <source>
        <strain evidence="3">Whitten #5841</strain>
        <tissue evidence="3">Leaf</tissue>
    </source>
</reference>
<dbReference type="Gene3D" id="3.50.70.10">
    <property type="match status" value="1"/>
</dbReference>
<sequence length="269" mass="30504">MPPFEDMSPKVLPNILTESIEIDGLDEKEDLLEQVSAMRVQDYTFSTESFVIEPKTGFKFPTYLFPVGYKDRLDGGSLNQVLAGVGIRSVNIIKLSLLKIYAFGFYLNPQRLRAELGSNYGGVLPEELKLKSSFYDDILRHELDMSVRLIVHHKKVRIGLVKSTFETALKNRLKKMKSNEEEGVRVFCSYFTEELLLPAFLNLQGTIIDFHWQPGGHFHTKVGDRVIGTIHSLDFCRAFFDIYIGEPPVCNRAKHDIGLKLGHILHGSG</sequence>
<dbReference type="PANTHER" id="PTHR47284">
    <property type="entry name" value="FATTY-ACID-BINDING PROTEIN 2"/>
    <property type="match status" value="1"/>
</dbReference>
<dbReference type="AlphaFoldDB" id="A0A8T2R4P8"/>
<dbReference type="OMA" id="RVMGTIH"/>
<dbReference type="Proteomes" id="UP000825935">
    <property type="component" value="Chromosome 30"/>
</dbReference>
<gene>
    <name evidence="3" type="ORF">KP509_30G070500</name>
</gene>
<comment type="caution">
    <text evidence="3">The sequence shown here is derived from an EMBL/GenBank/DDBJ whole genome shotgun (WGS) entry which is preliminary data.</text>
</comment>
<evidence type="ECO:0000259" key="2">
    <source>
        <dbReference type="Pfam" id="PF16036"/>
    </source>
</evidence>
<dbReference type="GO" id="GO:0005504">
    <property type="term" value="F:fatty acid binding"/>
    <property type="evidence" value="ECO:0007669"/>
    <property type="project" value="TreeGrafter"/>
</dbReference>
<dbReference type="GO" id="GO:0016872">
    <property type="term" value="F:intramolecular lyase activity"/>
    <property type="evidence" value="ECO:0007669"/>
    <property type="project" value="InterPro"/>
</dbReference>
<keyword evidence="4" id="KW-1185">Reference proteome</keyword>